<dbReference type="Proteomes" id="UP000682134">
    <property type="component" value="Unassembled WGS sequence"/>
</dbReference>
<sequence length="242" mass="27488">MKKPIIGITTSYLKHNDNMEGVYVHQDYHRAIERAGGIPVMLPVVNDEEAIQRYVSMCDGIIFSGGEDVDPQFYGNDPHMSIGFFRTERDEFEINLFNEYIKTLKPIFGICRGLQLINVACGGTLIQDLALHKQEGHTVHRHEQTIPRAMPFHGVCVELESRLHLITEKTRLRVNSLHHQAIDKLGGNLVVTSRANDGVIEAIEGTEHPYLVAVQWHPESMSETYKEMQALFDHFIKISTIV</sequence>
<name>A0A940SJT7_9BACI</name>
<dbReference type="EMBL" id="JAGIYQ010000005">
    <property type="protein sequence ID" value="MBP0725254.1"/>
    <property type="molecule type" value="Genomic_DNA"/>
</dbReference>
<accession>A0A940SJT7</accession>
<dbReference type="Pfam" id="PF07722">
    <property type="entry name" value="Peptidase_C26"/>
    <property type="match status" value="1"/>
</dbReference>
<dbReference type="InterPro" id="IPR029062">
    <property type="entry name" value="Class_I_gatase-like"/>
</dbReference>
<evidence type="ECO:0000313" key="1">
    <source>
        <dbReference type="EMBL" id="MBP0725254.1"/>
    </source>
</evidence>
<dbReference type="PROSITE" id="PS51273">
    <property type="entry name" value="GATASE_TYPE_1"/>
    <property type="match status" value="1"/>
</dbReference>
<organism evidence="1 2">
    <name type="scientific">Gottfriedia endophytica</name>
    <dbReference type="NCBI Taxonomy" id="2820819"/>
    <lineage>
        <taxon>Bacteria</taxon>
        <taxon>Bacillati</taxon>
        <taxon>Bacillota</taxon>
        <taxon>Bacilli</taxon>
        <taxon>Bacillales</taxon>
        <taxon>Bacillaceae</taxon>
        <taxon>Gottfriedia</taxon>
    </lineage>
</organism>
<evidence type="ECO:0000313" key="2">
    <source>
        <dbReference type="Proteomes" id="UP000682134"/>
    </source>
</evidence>
<dbReference type="GO" id="GO:0006598">
    <property type="term" value="P:polyamine catabolic process"/>
    <property type="evidence" value="ECO:0007669"/>
    <property type="project" value="TreeGrafter"/>
</dbReference>
<dbReference type="CDD" id="cd01745">
    <property type="entry name" value="GATase1_2"/>
    <property type="match status" value="1"/>
</dbReference>
<dbReference type="InterPro" id="IPR011697">
    <property type="entry name" value="Peptidase_C26"/>
</dbReference>
<reference evidence="1" key="1">
    <citation type="submission" date="2021-04" db="EMBL/GenBank/DDBJ databases">
        <title>Genome seq and assembly of Bacillus sp.</title>
        <authorList>
            <person name="Chhetri G."/>
        </authorList>
    </citation>
    <scope>NUCLEOTIDE SEQUENCE</scope>
    <source>
        <strain evidence="1">RG28</strain>
    </source>
</reference>
<comment type="caution">
    <text evidence="1">The sequence shown here is derived from an EMBL/GenBank/DDBJ whole genome shotgun (WGS) entry which is preliminary data.</text>
</comment>
<dbReference type="AlphaFoldDB" id="A0A940SJT7"/>
<dbReference type="InterPro" id="IPR044668">
    <property type="entry name" value="PuuD-like"/>
</dbReference>
<dbReference type="PANTHER" id="PTHR43235:SF1">
    <property type="entry name" value="GLUTAMINE AMIDOTRANSFERASE PB2B2.05-RELATED"/>
    <property type="match status" value="1"/>
</dbReference>
<dbReference type="SUPFAM" id="SSF52317">
    <property type="entry name" value="Class I glutamine amidotransferase-like"/>
    <property type="match status" value="1"/>
</dbReference>
<dbReference type="RefSeq" id="WP_209404631.1">
    <property type="nucleotide sequence ID" value="NZ_JAGIYQ010000005.1"/>
</dbReference>
<dbReference type="PANTHER" id="PTHR43235">
    <property type="entry name" value="GLUTAMINE AMIDOTRANSFERASE PB2B2.05-RELATED"/>
    <property type="match status" value="1"/>
</dbReference>
<protein>
    <submittedName>
        <fullName evidence="1">Gamma-glutamyl-gamma-aminobutyrate hydrolase family protein</fullName>
    </submittedName>
</protein>
<dbReference type="FunFam" id="3.40.50.880:FF:000030">
    <property type="entry name" value="Gamma-glutamyl-gamma-aminobutyrate hydrolase PuuD"/>
    <property type="match status" value="1"/>
</dbReference>
<proteinExistence type="predicted"/>
<dbReference type="Gene3D" id="3.40.50.880">
    <property type="match status" value="1"/>
</dbReference>
<keyword evidence="2" id="KW-1185">Reference proteome</keyword>
<keyword evidence="1" id="KW-0378">Hydrolase</keyword>
<dbReference type="GO" id="GO:0033969">
    <property type="term" value="F:gamma-glutamyl-gamma-aminobutyrate hydrolase activity"/>
    <property type="evidence" value="ECO:0007669"/>
    <property type="project" value="TreeGrafter"/>
</dbReference>
<dbReference type="GO" id="GO:0005829">
    <property type="term" value="C:cytosol"/>
    <property type="evidence" value="ECO:0007669"/>
    <property type="project" value="TreeGrafter"/>
</dbReference>
<gene>
    <name evidence="1" type="ORF">J5Y03_08635</name>
</gene>